<dbReference type="Proteomes" id="UP000677228">
    <property type="component" value="Unassembled WGS sequence"/>
</dbReference>
<keyword evidence="4" id="KW-0862">Zinc</keyword>
<keyword evidence="3" id="KW-0863">Zinc-finger</keyword>
<dbReference type="Proteomes" id="UP000663829">
    <property type="component" value="Unassembled WGS sequence"/>
</dbReference>
<feature type="domain" description="SANT" evidence="11">
    <location>
        <begin position="388"/>
        <end position="439"/>
    </location>
</feature>
<evidence type="ECO:0000313" key="15">
    <source>
        <dbReference type="EMBL" id="CAF3620287.1"/>
    </source>
</evidence>
<dbReference type="PROSITE" id="PS51156">
    <property type="entry name" value="ELM2"/>
    <property type="match status" value="1"/>
</dbReference>
<name>A0A813V8S4_9BILA</name>
<dbReference type="OrthoDB" id="10064338at2759"/>
<dbReference type="Gene3D" id="1.10.10.60">
    <property type="entry name" value="Homeodomain-like"/>
    <property type="match status" value="1"/>
</dbReference>
<protein>
    <recommendedName>
        <fullName evidence="17">REST corepressor</fullName>
    </recommendedName>
</protein>
<dbReference type="GO" id="GO:0006357">
    <property type="term" value="P:regulation of transcription by RNA polymerase II"/>
    <property type="evidence" value="ECO:0007669"/>
    <property type="project" value="TreeGrafter"/>
</dbReference>
<feature type="domain" description="ELM2" evidence="10">
    <location>
        <begin position="28"/>
        <end position="118"/>
    </location>
</feature>
<proteinExistence type="predicted"/>
<evidence type="ECO:0000256" key="8">
    <source>
        <dbReference type="ARBA" id="ARBA00023242"/>
    </source>
</evidence>
<dbReference type="InterPro" id="IPR017884">
    <property type="entry name" value="SANT_dom"/>
</dbReference>
<evidence type="ECO:0000256" key="5">
    <source>
        <dbReference type="ARBA" id="ARBA00023015"/>
    </source>
</evidence>
<accession>A0A813V8S4</accession>
<dbReference type="Proteomes" id="UP000682733">
    <property type="component" value="Unassembled WGS sequence"/>
</dbReference>
<comment type="subcellular location">
    <subcellularLocation>
        <location evidence="1">Nucleus</location>
    </subcellularLocation>
</comment>
<dbReference type="EMBL" id="CAJNOQ010000736">
    <property type="protein sequence ID" value="CAF0833198.1"/>
    <property type="molecule type" value="Genomic_DNA"/>
</dbReference>
<dbReference type="GO" id="GO:0000118">
    <property type="term" value="C:histone deacetylase complex"/>
    <property type="evidence" value="ECO:0007669"/>
    <property type="project" value="TreeGrafter"/>
</dbReference>
<dbReference type="SUPFAM" id="SSF46689">
    <property type="entry name" value="Homeodomain-like"/>
    <property type="match status" value="2"/>
</dbReference>
<dbReference type="InterPro" id="IPR000949">
    <property type="entry name" value="ELM2_dom"/>
</dbReference>
<dbReference type="GO" id="GO:0003714">
    <property type="term" value="F:transcription corepressor activity"/>
    <property type="evidence" value="ECO:0007669"/>
    <property type="project" value="TreeGrafter"/>
</dbReference>
<evidence type="ECO:0000256" key="3">
    <source>
        <dbReference type="ARBA" id="ARBA00022771"/>
    </source>
</evidence>
<dbReference type="Gene3D" id="1.20.58.1880">
    <property type="match status" value="1"/>
</dbReference>
<keyword evidence="8" id="KW-0539">Nucleus</keyword>
<reference evidence="13" key="1">
    <citation type="submission" date="2021-02" db="EMBL/GenBank/DDBJ databases">
        <authorList>
            <person name="Nowell W R."/>
        </authorList>
    </citation>
    <scope>NUCLEOTIDE SEQUENCE</scope>
</reference>
<evidence type="ECO:0000313" key="12">
    <source>
        <dbReference type="EMBL" id="CAF0809211.1"/>
    </source>
</evidence>
<dbReference type="FunFam" id="1.10.10.60:FF:000012">
    <property type="entry name" value="Metastasis-associated 1 family, member 3"/>
    <property type="match status" value="1"/>
</dbReference>
<evidence type="ECO:0000313" key="14">
    <source>
        <dbReference type="EMBL" id="CAF3593019.1"/>
    </source>
</evidence>
<dbReference type="GO" id="GO:0003677">
    <property type="term" value="F:DNA binding"/>
    <property type="evidence" value="ECO:0007669"/>
    <property type="project" value="UniProtKB-KW"/>
</dbReference>
<evidence type="ECO:0000256" key="6">
    <source>
        <dbReference type="ARBA" id="ARBA00023125"/>
    </source>
</evidence>
<sequence>MKLTLTPSSKRSVSTTIDNDDSITDSDVRIREGGPYQADIPSLITTIQSSASSTASSVINHDGITFWKPTTLLANEEIIEYIDFARSKHRMSEEQALGILYICKYKTSTAKILMQQYTPEIDDWTIEEKCLFEQAYKFYGKIFSRIRQMLPEKTIANLIQYYYSWKKTRKQMSLMDKHEKQHRFTSCDDSDDEMNENITSIQLPTKDLGSKKTNGFCLQPNEATSSSMDIDKQQNLNEEEQECCNCETSHCASSMYSTPKGILCLQCYTYWSSSGLMRPEQQPVKSSLKKVKKPPKNMVLDQNSLLAMANYMFNENATNDLANDNSTNSDVIDPIEQLEDEIRRERCTIQSQNQFIGYMSSLVRTDMELIRIPPLANRHSSSQQQLNEAISTWTTDETLLAIQAFAKYGKDYRCVANVVATKTVQDVETFFLECRERYQLDYVVELRLKLQHKSSNTITSASSSSTAPLTTNTDGSTAIPLLQIPTTSVLPTINATT</sequence>
<dbReference type="GO" id="GO:0008270">
    <property type="term" value="F:zinc ion binding"/>
    <property type="evidence" value="ECO:0007669"/>
    <property type="project" value="UniProtKB-KW"/>
</dbReference>
<evidence type="ECO:0000259" key="11">
    <source>
        <dbReference type="PROSITE" id="PS51293"/>
    </source>
</evidence>
<dbReference type="Proteomes" id="UP000681722">
    <property type="component" value="Unassembled WGS sequence"/>
</dbReference>
<keyword evidence="2" id="KW-0479">Metal-binding</keyword>
<evidence type="ECO:0000256" key="9">
    <source>
        <dbReference type="SAM" id="MobiDB-lite"/>
    </source>
</evidence>
<evidence type="ECO:0000256" key="7">
    <source>
        <dbReference type="ARBA" id="ARBA00023163"/>
    </source>
</evidence>
<dbReference type="GO" id="GO:0005667">
    <property type="term" value="C:transcription regulator complex"/>
    <property type="evidence" value="ECO:0007669"/>
    <property type="project" value="TreeGrafter"/>
</dbReference>
<evidence type="ECO:0000256" key="4">
    <source>
        <dbReference type="ARBA" id="ARBA00022833"/>
    </source>
</evidence>
<organism evidence="13 16">
    <name type="scientific">Didymodactylos carnosus</name>
    <dbReference type="NCBI Taxonomy" id="1234261"/>
    <lineage>
        <taxon>Eukaryota</taxon>
        <taxon>Metazoa</taxon>
        <taxon>Spiralia</taxon>
        <taxon>Gnathifera</taxon>
        <taxon>Rotifera</taxon>
        <taxon>Eurotatoria</taxon>
        <taxon>Bdelloidea</taxon>
        <taxon>Philodinida</taxon>
        <taxon>Philodinidae</taxon>
        <taxon>Didymodactylos</taxon>
    </lineage>
</organism>
<dbReference type="EMBL" id="CAJOBC010000736">
    <property type="protein sequence ID" value="CAF3620287.1"/>
    <property type="molecule type" value="Genomic_DNA"/>
</dbReference>
<dbReference type="AlphaFoldDB" id="A0A813V8S4"/>
<evidence type="ECO:0000259" key="10">
    <source>
        <dbReference type="PROSITE" id="PS51156"/>
    </source>
</evidence>
<feature type="compositionally biased region" description="Polar residues" evidence="9">
    <location>
        <begin position="1"/>
        <end position="11"/>
    </location>
</feature>
<dbReference type="InterPro" id="IPR051066">
    <property type="entry name" value="Trans_reg/Corepressor"/>
</dbReference>
<dbReference type="CDD" id="cd00167">
    <property type="entry name" value="SANT"/>
    <property type="match status" value="1"/>
</dbReference>
<feature type="domain" description="SANT" evidence="11">
    <location>
        <begin position="119"/>
        <end position="170"/>
    </location>
</feature>
<keyword evidence="6" id="KW-0238">DNA-binding</keyword>
<evidence type="ECO:0000256" key="1">
    <source>
        <dbReference type="ARBA" id="ARBA00004123"/>
    </source>
</evidence>
<comment type="caution">
    <text evidence="13">The sequence shown here is derived from an EMBL/GenBank/DDBJ whole genome shotgun (WGS) entry which is preliminary data.</text>
</comment>
<dbReference type="PROSITE" id="PS51293">
    <property type="entry name" value="SANT"/>
    <property type="match status" value="2"/>
</dbReference>
<dbReference type="PANTHER" id="PTHR16089">
    <property type="entry name" value="REST COREPRESSOR COREST PROTEIN-RELATED"/>
    <property type="match status" value="1"/>
</dbReference>
<evidence type="ECO:0000256" key="2">
    <source>
        <dbReference type="ARBA" id="ARBA00022723"/>
    </source>
</evidence>
<dbReference type="InterPro" id="IPR009057">
    <property type="entry name" value="Homeodomain-like_sf"/>
</dbReference>
<evidence type="ECO:0008006" key="17">
    <source>
        <dbReference type="Google" id="ProtNLM"/>
    </source>
</evidence>
<dbReference type="SMART" id="SM00717">
    <property type="entry name" value="SANT"/>
    <property type="match status" value="2"/>
</dbReference>
<evidence type="ECO:0000313" key="13">
    <source>
        <dbReference type="EMBL" id="CAF0833198.1"/>
    </source>
</evidence>
<feature type="region of interest" description="Disordered" evidence="9">
    <location>
        <begin position="1"/>
        <end position="22"/>
    </location>
</feature>
<keyword evidence="16" id="KW-1185">Reference proteome</keyword>
<dbReference type="EMBL" id="CAJNOK010001387">
    <property type="protein sequence ID" value="CAF0809211.1"/>
    <property type="molecule type" value="Genomic_DNA"/>
</dbReference>
<dbReference type="PANTHER" id="PTHR16089:SF28">
    <property type="entry name" value="REST COREPRESSOR"/>
    <property type="match status" value="1"/>
</dbReference>
<dbReference type="InterPro" id="IPR001005">
    <property type="entry name" value="SANT/Myb"/>
</dbReference>
<keyword evidence="7" id="KW-0804">Transcription</keyword>
<evidence type="ECO:0000313" key="16">
    <source>
        <dbReference type="Proteomes" id="UP000663829"/>
    </source>
</evidence>
<keyword evidence="5" id="KW-0805">Transcription regulation</keyword>
<gene>
    <name evidence="13" type="ORF">GPM918_LOCUS5165</name>
    <name evidence="12" type="ORF">OVA965_LOCUS5059</name>
    <name evidence="15" type="ORF">SRO942_LOCUS5165</name>
    <name evidence="14" type="ORF">TMI583_LOCUS5057</name>
</gene>
<dbReference type="EMBL" id="CAJOBA010001387">
    <property type="protein sequence ID" value="CAF3593019.1"/>
    <property type="molecule type" value="Genomic_DNA"/>
</dbReference>